<evidence type="ECO:0000256" key="5">
    <source>
        <dbReference type="ARBA" id="ARBA00023242"/>
    </source>
</evidence>
<dbReference type="InterPro" id="IPR001138">
    <property type="entry name" value="Zn2Cys6_DnaBD"/>
</dbReference>
<comment type="subcellular location">
    <subcellularLocation>
        <location evidence="1">Nucleus</location>
    </subcellularLocation>
</comment>
<proteinExistence type="predicted"/>
<dbReference type="Proteomes" id="UP000799444">
    <property type="component" value="Unassembled WGS sequence"/>
</dbReference>
<dbReference type="PANTHER" id="PTHR31845:SF21">
    <property type="entry name" value="REGULATORY PROTEIN LEU3"/>
    <property type="match status" value="1"/>
</dbReference>
<feature type="domain" description="Zn(2)-C6 fungal-type" evidence="7">
    <location>
        <begin position="8"/>
        <end position="43"/>
    </location>
</feature>
<keyword evidence="5" id="KW-0539">Nucleus</keyword>
<dbReference type="PROSITE" id="PS50048">
    <property type="entry name" value="ZN2_CY6_FUNGAL_2"/>
    <property type="match status" value="1"/>
</dbReference>
<comment type="caution">
    <text evidence="8">The sequence shown here is derived from an EMBL/GenBank/DDBJ whole genome shotgun (WGS) entry which is preliminary data.</text>
</comment>
<dbReference type="PANTHER" id="PTHR31845">
    <property type="entry name" value="FINGER DOMAIN PROTEIN, PUTATIVE-RELATED"/>
    <property type="match status" value="1"/>
</dbReference>
<keyword evidence="4" id="KW-0804">Transcription</keyword>
<evidence type="ECO:0000256" key="1">
    <source>
        <dbReference type="ARBA" id="ARBA00004123"/>
    </source>
</evidence>
<evidence type="ECO:0000256" key="2">
    <source>
        <dbReference type="ARBA" id="ARBA00023015"/>
    </source>
</evidence>
<dbReference type="CDD" id="cd12148">
    <property type="entry name" value="fungal_TF_MHR"/>
    <property type="match status" value="1"/>
</dbReference>
<dbReference type="Pfam" id="PF00172">
    <property type="entry name" value="Zn_clus"/>
    <property type="match status" value="1"/>
</dbReference>
<sequence length="684" mass="75973">MATPRRKACVECRQQKIRCDVEQSKTPHNPCTRCTKMGLECRILPTSTRNLRQTKAEMRRELEDLRWNMRQTNDPSQLGTPRSNLGPADMQNYSPLEPPASYSGASGTGGSSMSPSYHDPISHPTSRKNSSGQSTLPRTLDSFAIDSKKIDDCFTLFFTHYHALLPILDPLLMPNHYYESSPFLFWAIVTTGSRRYTDDPTILDKTSQLITPLAFSSMALRSTPIPVIQGMLILCTWRLPTNSHYKDMTHVLCGAAVHLATQVGLHVAGVGQDFARLPLKKDQAQKLFRAKLWMQCVIISIRSSCAEGIPPLVISGTFFDGDEGEPEEMLTHVEPDLQFLHKAHVILLKAELAMVRTDLKSTKCDVGVLRSLINIFDSQLQALATSSPSELDTFQLNCCRIHVLSYHFFANPSRPCPDAESLCRLYTLCVSTIQSTDSLAQTANFNTISPSFFERTLVLSGFAVLKIVRSSLAQHLDRQAGEAAYFSVVQFCQKLSMKSGDLGARAAAIMTNLWSSNKVFRRKDGSIESLGLRLRTRLSMSVNFDMFWYWREEFGNVSNPYNTDEGAMVSTAVTQPTTPQYEKQQMKELASQATASTAPPVSTYKPDSIMAPLAPAPVGMGFDTWGSTDYAMAPMFDQFPDYDWAASLDFSTDWPSNPLATGPVAPMPDPNAFSFAPAQNTTFT</sequence>
<feature type="compositionally biased region" description="Polar residues" evidence="6">
    <location>
        <begin position="123"/>
        <end position="136"/>
    </location>
</feature>
<keyword evidence="9" id="KW-1185">Reference proteome</keyword>
<dbReference type="InterPro" id="IPR051089">
    <property type="entry name" value="prtT"/>
</dbReference>
<dbReference type="SMART" id="SM00066">
    <property type="entry name" value="GAL4"/>
    <property type="match status" value="1"/>
</dbReference>
<name>A0A9P4UYM7_9PLEO</name>
<keyword evidence="2" id="KW-0805">Transcription regulation</keyword>
<dbReference type="SUPFAM" id="SSF57701">
    <property type="entry name" value="Zn2/Cys6 DNA-binding domain"/>
    <property type="match status" value="1"/>
</dbReference>
<evidence type="ECO:0000313" key="9">
    <source>
        <dbReference type="Proteomes" id="UP000799444"/>
    </source>
</evidence>
<accession>A0A9P4UYM7</accession>
<dbReference type="GO" id="GO:0000981">
    <property type="term" value="F:DNA-binding transcription factor activity, RNA polymerase II-specific"/>
    <property type="evidence" value="ECO:0007669"/>
    <property type="project" value="InterPro"/>
</dbReference>
<evidence type="ECO:0000256" key="6">
    <source>
        <dbReference type="SAM" id="MobiDB-lite"/>
    </source>
</evidence>
<keyword evidence="3" id="KW-0238">DNA-binding</keyword>
<evidence type="ECO:0000259" key="7">
    <source>
        <dbReference type="PROSITE" id="PS50048"/>
    </source>
</evidence>
<dbReference type="GO" id="GO:0008270">
    <property type="term" value="F:zinc ion binding"/>
    <property type="evidence" value="ECO:0007669"/>
    <property type="project" value="InterPro"/>
</dbReference>
<feature type="region of interest" description="Disordered" evidence="6">
    <location>
        <begin position="66"/>
        <end position="136"/>
    </location>
</feature>
<gene>
    <name evidence="8" type="ORF">EJ04DRAFT_447386</name>
</gene>
<protein>
    <submittedName>
        <fullName evidence="8">C6 zinc finger domain-containing protein</fullName>
    </submittedName>
</protein>
<organism evidence="8 9">
    <name type="scientific">Polyplosphaeria fusca</name>
    <dbReference type="NCBI Taxonomy" id="682080"/>
    <lineage>
        <taxon>Eukaryota</taxon>
        <taxon>Fungi</taxon>
        <taxon>Dikarya</taxon>
        <taxon>Ascomycota</taxon>
        <taxon>Pezizomycotina</taxon>
        <taxon>Dothideomycetes</taxon>
        <taxon>Pleosporomycetidae</taxon>
        <taxon>Pleosporales</taxon>
        <taxon>Tetraplosphaeriaceae</taxon>
        <taxon>Polyplosphaeria</taxon>
    </lineage>
</organism>
<feature type="compositionally biased region" description="Polar residues" evidence="6">
    <location>
        <begin position="69"/>
        <end position="83"/>
    </location>
</feature>
<dbReference type="InterPro" id="IPR036864">
    <property type="entry name" value="Zn2-C6_fun-type_DNA-bd_sf"/>
</dbReference>
<dbReference type="GO" id="GO:0006351">
    <property type="term" value="P:DNA-templated transcription"/>
    <property type="evidence" value="ECO:0007669"/>
    <property type="project" value="InterPro"/>
</dbReference>
<dbReference type="Gene3D" id="4.10.240.10">
    <property type="entry name" value="Zn(2)-C6 fungal-type DNA-binding domain"/>
    <property type="match status" value="1"/>
</dbReference>
<dbReference type="AlphaFoldDB" id="A0A9P4UYM7"/>
<feature type="compositionally biased region" description="Low complexity" evidence="6">
    <location>
        <begin position="99"/>
        <end position="117"/>
    </location>
</feature>
<dbReference type="OrthoDB" id="3163292at2759"/>
<dbReference type="EMBL" id="ML996247">
    <property type="protein sequence ID" value="KAF2729375.1"/>
    <property type="molecule type" value="Genomic_DNA"/>
</dbReference>
<reference evidence="8" key="1">
    <citation type="journal article" date="2020" name="Stud. Mycol.">
        <title>101 Dothideomycetes genomes: a test case for predicting lifestyles and emergence of pathogens.</title>
        <authorList>
            <person name="Haridas S."/>
            <person name="Albert R."/>
            <person name="Binder M."/>
            <person name="Bloem J."/>
            <person name="Labutti K."/>
            <person name="Salamov A."/>
            <person name="Andreopoulos B."/>
            <person name="Baker S."/>
            <person name="Barry K."/>
            <person name="Bills G."/>
            <person name="Bluhm B."/>
            <person name="Cannon C."/>
            <person name="Castanera R."/>
            <person name="Culley D."/>
            <person name="Daum C."/>
            <person name="Ezra D."/>
            <person name="Gonzalez J."/>
            <person name="Henrissat B."/>
            <person name="Kuo A."/>
            <person name="Liang C."/>
            <person name="Lipzen A."/>
            <person name="Lutzoni F."/>
            <person name="Magnuson J."/>
            <person name="Mondo S."/>
            <person name="Nolan M."/>
            <person name="Ohm R."/>
            <person name="Pangilinan J."/>
            <person name="Park H.-J."/>
            <person name="Ramirez L."/>
            <person name="Alfaro M."/>
            <person name="Sun H."/>
            <person name="Tritt A."/>
            <person name="Yoshinaga Y."/>
            <person name="Zwiers L.-H."/>
            <person name="Turgeon B."/>
            <person name="Goodwin S."/>
            <person name="Spatafora J."/>
            <person name="Crous P."/>
            <person name="Grigoriev I."/>
        </authorList>
    </citation>
    <scope>NUCLEOTIDE SEQUENCE</scope>
    <source>
        <strain evidence="8">CBS 125425</strain>
    </source>
</reference>
<dbReference type="PROSITE" id="PS00463">
    <property type="entry name" value="ZN2_CY6_FUNGAL_1"/>
    <property type="match status" value="1"/>
</dbReference>
<dbReference type="GO" id="GO:0000976">
    <property type="term" value="F:transcription cis-regulatory region binding"/>
    <property type="evidence" value="ECO:0007669"/>
    <property type="project" value="TreeGrafter"/>
</dbReference>
<dbReference type="CDD" id="cd00067">
    <property type="entry name" value="GAL4"/>
    <property type="match status" value="1"/>
</dbReference>
<evidence type="ECO:0000256" key="4">
    <source>
        <dbReference type="ARBA" id="ARBA00023163"/>
    </source>
</evidence>
<evidence type="ECO:0000256" key="3">
    <source>
        <dbReference type="ARBA" id="ARBA00023125"/>
    </source>
</evidence>
<dbReference type="GO" id="GO:0005634">
    <property type="term" value="C:nucleus"/>
    <property type="evidence" value="ECO:0007669"/>
    <property type="project" value="UniProtKB-SubCell"/>
</dbReference>
<evidence type="ECO:0000313" key="8">
    <source>
        <dbReference type="EMBL" id="KAF2729375.1"/>
    </source>
</evidence>